<protein>
    <recommendedName>
        <fullName evidence="3">PH domain-containing protein</fullName>
    </recommendedName>
</protein>
<dbReference type="EMBL" id="JBEDNQ010000004">
    <property type="protein sequence ID" value="MEQ3551082.1"/>
    <property type="molecule type" value="Genomic_DNA"/>
</dbReference>
<comment type="caution">
    <text evidence="1">The sequence shown here is derived from an EMBL/GenBank/DDBJ whole genome shotgun (WGS) entry which is preliminary data.</text>
</comment>
<dbReference type="RefSeq" id="WP_349298153.1">
    <property type="nucleotide sequence ID" value="NZ_JBEDNQ010000004.1"/>
</dbReference>
<dbReference type="Gene3D" id="2.30.29.50">
    <property type="entry name" value="Bacterial Pleckstrin homology domain"/>
    <property type="match status" value="1"/>
</dbReference>
<dbReference type="Proteomes" id="UP001494902">
    <property type="component" value="Unassembled WGS sequence"/>
</dbReference>
<keyword evidence="2" id="KW-1185">Reference proteome</keyword>
<organism evidence="1 2">
    <name type="scientific">Pseudonocardia nematodicida</name>
    <dbReference type="NCBI Taxonomy" id="1206997"/>
    <lineage>
        <taxon>Bacteria</taxon>
        <taxon>Bacillati</taxon>
        <taxon>Actinomycetota</taxon>
        <taxon>Actinomycetes</taxon>
        <taxon>Pseudonocardiales</taxon>
        <taxon>Pseudonocardiaceae</taxon>
        <taxon>Pseudonocardia</taxon>
    </lineage>
</organism>
<evidence type="ECO:0008006" key="3">
    <source>
        <dbReference type="Google" id="ProtNLM"/>
    </source>
</evidence>
<reference evidence="1 2" key="1">
    <citation type="submission" date="2024-03" db="EMBL/GenBank/DDBJ databases">
        <title>Draft genome sequence of Pseudonocardia nematodicida JCM 31783.</title>
        <authorList>
            <person name="Butdee W."/>
            <person name="Duangmal K."/>
        </authorList>
    </citation>
    <scope>NUCLEOTIDE SEQUENCE [LARGE SCALE GENOMIC DNA]</scope>
    <source>
        <strain evidence="1 2">JCM 31783</strain>
    </source>
</reference>
<gene>
    <name evidence="1" type="ORF">WIS52_11425</name>
</gene>
<sequence>MDGPVFDRRDQLDTVAAGLLDGERIIAVYDTPGATGFLGLTDRRVVLQDAGERTALTSVPYSRLGSVSLVDDRPAAGRRPVASHVAITAGGRTWEVGLRGDDEARHAHDVILWHLTR</sequence>
<proteinExistence type="predicted"/>
<dbReference type="SUPFAM" id="SSF50729">
    <property type="entry name" value="PH domain-like"/>
    <property type="match status" value="1"/>
</dbReference>
<name>A0ABV1K9C3_9PSEU</name>
<evidence type="ECO:0000313" key="1">
    <source>
        <dbReference type="EMBL" id="MEQ3551082.1"/>
    </source>
</evidence>
<dbReference type="InterPro" id="IPR037063">
    <property type="entry name" value="PHb_sf"/>
</dbReference>
<evidence type="ECO:0000313" key="2">
    <source>
        <dbReference type="Proteomes" id="UP001494902"/>
    </source>
</evidence>
<accession>A0ABV1K9C3</accession>